<evidence type="ECO:0000313" key="1">
    <source>
        <dbReference type="EMBL" id="TNN24161.1"/>
    </source>
</evidence>
<sequence>MRLAASQPARL</sequence>
<name>A0A4Z2E5X3_9TELE</name>
<keyword evidence="2" id="KW-1185">Reference proteome</keyword>
<dbReference type="EMBL" id="SRLO01016212">
    <property type="protein sequence ID" value="TNN24161.1"/>
    <property type="molecule type" value="Genomic_DNA"/>
</dbReference>
<evidence type="ECO:0000313" key="2">
    <source>
        <dbReference type="Proteomes" id="UP000314294"/>
    </source>
</evidence>
<accession>A0A4Z2E5X3</accession>
<organism evidence="1 2">
    <name type="scientific">Liparis tanakae</name>
    <name type="common">Tanaka's snailfish</name>
    <dbReference type="NCBI Taxonomy" id="230148"/>
    <lineage>
        <taxon>Eukaryota</taxon>
        <taxon>Metazoa</taxon>
        <taxon>Chordata</taxon>
        <taxon>Craniata</taxon>
        <taxon>Vertebrata</taxon>
        <taxon>Euteleostomi</taxon>
        <taxon>Actinopterygii</taxon>
        <taxon>Neopterygii</taxon>
        <taxon>Teleostei</taxon>
        <taxon>Neoteleostei</taxon>
        <taxon>Acanthomorphata</taxon>
        <taxon>Eupercaria</taxon>
        <taxon>Perciformes</taxon>
        <taxon>Cottioidei</taxon>
        <taxon>Cottales</taxon>
        <taxon>Liparidae</taxon>
        <taxon>Liparis</taxon>
    </lineage>
</organism>
<protein>
    <submittedName>
        <fullName evidence="1">Uncharacterized protein</fullName>
    </submittedName>
</protein>
<gene>
    <name evidence="1" type="ORF">EYF80_065716</name>
</gene>
<proteinExistence type="predicted"/>
<reference evidence="1 2" key="1">
    <citation type="submission" date="2019-03" db="EMBL/GenBank/DDBJ databases">
        <title>First draft genome of Liparis tanakae, snailfish: a comprehensive survey of snailfish specific genes.</title>
        <authorList>
            <person name="Kim W."/>
            <person name="Song I."/>
            <person name="Jeong J.-H."/>
            <person name="Kim D."/>
            <person name="Kim S."/>
            <person name="Ryu S."/>
            <person name="Song J.Y."/>
            <person name="Lee S.K."/>
        </authorList>
    </citation>
    <scope>NUCLEOTIDE SEQUENCE [LARGE SCALE GENOMIC DNA]</scope>
    <source>
        <tissue evidence="1">Muscle</tissue>
    </source>
</reference>
<dbReference type="Proteomes" id="UP000314294">
    <property type="component" value="Unassembled WGS sequence"/>
</dbReference>
<comment type="caution">
    <text evidence="1">The sequence shown here is derived from an EMBL/GenBank/DDBJ whole genome shotgun (WGS) entry which is preliminary data.</text>
</comment>